<dbReference type="InterPro" id="IPR016032">
    <property type="entry name" value="Sig_transdc_resp-reg_C-effctor"/>
</dbReference>
<keyword evidence="1" id="KW-0805">Transcription regulation</keyword>
<dbReference type="InterPro" id="IPR035965">
    <property type="entry name" value="PAS-like_dom_sf"/>
</dbReference>
<evidence type="ECO:0000256" key="3">
    <source>
        <dbReference type="ARBA" id="ARBA00023163"/>
    </source>
</evidence>
<gene>
    <name evidence="5" type="ORF">LCGC14_0059610</name>
</gene>
<dbReference type="InterPro" id="IPR000792">
    <property type="entry name" value="Tscrpt_reg_LuxR_C"/>
</dbReference>
<keyword evidence="2" id="KW-0238">DNA-binding</keyword>
<reference evidence="5" key="1">
    <citation type="journal article" date="2015" name="Nature">
        <title>Complex archaea that bridge the gap between prokaryotes and eukaryotes.</title>
        <authorList>
            <person name="Spang A."/>
            <person name="Saw J.H."/>
            <person name="Jorgensen S.L."/>
            <person name="Zaremba-Niedzwiedzka K."/>
            <person name="Martijn J."/>
            <person name="Lind A.E."/>
            <person name="van Eijk R."/>
            <person name="Schleper C."/>
            <person name="Guy L."/>
            <person name="Ettema T.J."/>
        </authorList>
    </citation>
    <scope>NUCLEOTIDE SEQUENCE</scope>
</reference>
<name>A0A0F9W3K5_9ZZZZ</name>
<dbReference type="Gene3D" id="1.10.10.10">
    <property type="entry name" value="Winged helix-like DNA-binding domain superfamily/Winged helix DNA-binding domain"/>
    <property type="match status" value="1"/>
</dbReference>
<evidence type="ECO:0000256" key="1">
    <source>
        <dbReference type="ARBA" id="ARBA00023015"/>
    </source>
</evidence>
<dbReference type="InterPro" id="IPR036388">
    <property type="entry name" value="WH-like_DNA-bd_sf"/>
</dbReference>
<dbReference type="Gene3D" id="3.30.450.20">
    <property type="entry name" value="PAS domain"/>
    <property type="match status" value="1"/>
</dbReference>
<dbReference type="PRINTS" id="PR00038">
    <property type="entry name" value="HTHLUXR"/>
</dbReference>
<dbReference type="EMBL" id="LAZR01000014">
    <property type="protein sequence ID" value="KKO06778.1"/>
    <property type="molecule type" value="Genomic_DNA"/>
</dbReference>
<dbReference type="AlphaFoldDB" id="A0A0F9W3K5"/>
<dbReference type="SMART" id="SM00421">
    <property type="entry name" value="HTH_LUXR"/>
    <property type="match status" value="1"/>
</dbReference>
<dbReference type="PROSITE" id="PS50043">
    <property type="entry name" value="HTH_LUXR_2"/>
    <property type="match status" value="1"/>
</dbReference>
<evidence type="ECO:0000259" key="4">
    <source>
        <dbReference type="PROSITE" id="PS50043"/>
    </source>
</evidence>
<organism evidence="5">
    <name type="scientific">marine sediment metagenome</name>
    <dbReference type="NCBI Taxonomy" id="412755"/>
    <lineage>
        <taxon>unclassified sequences</taxon>
        <taxon>metagenomes</taxon>
        <taxon>ecological metagenomes</taxon>
    </lineage>
</organism>
<dbReference type="GO" id="GO:0003677">
    <property type="term" value="F:DNA binding"/>
    <property type="evidence" value="ECO:0007669"/>
    <property type="project" value="UniProtKB-KW"/>
</dbReference>
<accession>A0A0F9W3K5</accession>
<dbReference type="PROSITE" id="PS00622">
    <property type="entry name" value="HTH_LUXR_1"/>
    <property type="match status" value="1"/>
</dbReference>
<dbReference type="GO" id="GO:0006355">
    <property type="term" value="P:regulation of DNA-templated transcription"/>
    <property type="evidence" value="ECO:0007669"/>
    <property type="project" value="InterPro"/>
</dbReference>
<comment type="caution">
    <text evidence="5">The sequence shown here is derived from an EMBL/GenBank/DDBJ whole genome shotgun (WGS) entry which is preliminary data.</text>
</comment>
<dbReference type="SUPFAM" id="SSF55785">
    <property type="entry name" value="PYP-like sensor domain (PAS domain)"/>
    <property type="match status" value="1"/>
</dbReference>
<dbReference type="SUPFAM" id="SSF46894">
    <property type="entry name" value="C-terminal effector domain of the bipartite response regulators"/>
    <property type="match status" value="1"/>
</dbReference>
<dbReference type="Pfam" id="PF00196">
    <property type="entry name" value="GerE"/>
    <property type="match status" value="1"/>
</dbReference>
<keyword evidence="3" id="KW-0804">Transcription</keyword>
<evidence type="ECO:0000313" key="5">
    <source>
        <dbReference type="EMBL" id="KKO06778.1"/>
    </source>
</evidence>
<dbReference type="CDD" id="cd06170">
    <property type="entry name" value="LuxR_C_like"/>
    <property type="match status" value="1"/>
</dbReference>
<sequence>MSNHKEIVLDIWKSHKNYLGGGNSGSLDFPNLSNLLAHCFCPGPFFYYVIDSPSLTFDRVSESILNVLGIEAKNATIQDVIDRLHPEDMEFFLRCEDMVAFFLKNCIAPEKVVKYKICYCWRLRTRDGSYRLFLLQTLTLKTTPDGALLKVFGAHADISHITSTNNYKLSLIGLDGEPSYTDIDVFGKPAFENFRPYQFSLAGNEFSRREMEVLRLLGDGHSTTEISQQLNISSQTVATHRKNMIRKAGAKNSVDLVVTCIKKGYL</sequence>
<dbReference type="PANTHER" id="PTHR44688">
    <property type="entry name" value="DNA-BINDING TRANSCRIPTIONAL ACTIVATOR DEVR_DOSR"/>
    <property type="match status" value="1"/>
</dbReference>
<feature type="domain" description="HTH luxR-type" evidence="4">
    <location>
        <begin position="202"/>
        <end position="264"/>
    </location>
</feature>
<dbReference type="PANTHER" id="PTHR44688:SF16">
    <property type="entry name" value="DNA-BINDING TRANSCRIPTIONAL ACTIVATOR DEVR_DOSR"/>
    <property type="match status" value="1"/>
</dbReference>
<protein>
    <recommendedName>
        <fullName evidence="4">HTH luxR-type domain-containing protein</fullName>
    </recommendedName>
</protein>
<evidence type="ECO:0000256" key="2">
    <source>
        <dbReference type="ARBA" id="ARBA00023125"/>
    </source>
</evidence>
<proteinExistence type="predicted"/>